<sequence>MAVIEMDKHRLERSATQLCHERNSNHPVELGKSLFETCENGVQFSKAHYLLDSSHCEYISPVAKIEFDNQTRRWSIFVPQHSGETLIWIPYPYLPSSTDLVAVLKEIERDPKAYIW</sequence>
<dbReference type="RefSeq" id="WP_017053599.1">
    <property type="nucleotide sequence ID" value="NZ_AJYW02000011.1"/>
</dbReference>
<dbReference type="Pfam" id="PF11225">
    <property type="entry name" value="DUF3024"/>
    <property type="match status" value="1"/>
</dbReference>
<dbReference type="EMBL" id="AJYW02000011">
    <property type="protein sequence ID" value="OEE80147.1"/>
    <property type="molecule type" value="Genomic_DNA"/>
</dbReference>
<evidence type="ECO:0000313" key="2">
    <source>
        <dbReference type="Proteomes" id="UP000094165"/>
    </source>
</evidence>
<keyword evidence="2" id="KW-1185">Reference proteome</keyword>
<name>A0A1E5D8R5_9VIBR</name>
<evidence type="ECO:0000313" key="1">
    <source>
        <dbReference type="EMBL" id="OEE80147.1"/>
    </source>
</evidence>
<dbReference type="AlphaFoldDB" id="A0A1E5D8R5"/>
<dbReference type="Proteomes" id="UP000094165">
    <property type="component" value="Unassembled WGS sequence"/>
</dbReference>
<reference evidence="1 2" key="1">
    <citation type="journal article" date="2012" name="Science">
        <title>Ecological populations of bacteria act as socially cohesive units of antibiotic production and resistance.</title>
        <authorList>
            <person name="Cordero O.X."/>
            <person name="Wildschutte H."/>
            <person name="Kirkup B."/>
            <person name="Proehl S."/>
            <person name="Ngo L."/>
            <person name="Hussain F."/>
            <person name="Le Roux F."/>
            <person name="Mincer T."/>
            <person name="Polz M.F."/>
        </authorList>
    </citation>
    <scope>NUCLEOTIDE SEQUENCE [LARGE SCALE GENOMIC DNA]</scope>
    <source>
        <strain evidence="1 2">FF-238</strain>
    </source>
</reference>
<dbReference type="InterPro" id="IPR021388">
    <property type="entry name" value="DUF3024"/>
</dbReference>
<proteinExistence type="predicted"/>
<gene>
    <name evidence="1" type="ORF">A130_10510</name>
</gene>
<protein>
    <recommendedName>
        <fullName evidence="3">DUF3024 domain-containing protein</fullName>
    </recommendedName>
</protein>
<accession>A0A1E5D8R5</accession>
<evidence type="ECO:0008006" key="3">
    <source>
        <dbReference type="Google" id="ProtNLM"/>
    </source>
</evidence>
<comment type="caution">
    <text evidence="1">The sequence shown here is derived from an EMBL/GenBank/DDBJ whole genome shotgun (WGS) entry which is preliminary data.</text>
</comment>
<organism evidence="1 2">
    <name type="scientific">Vibrio genomosp. F6 str. FF-238</name>
    <dbReference type="NCBI Taxonomy" id="1191298"/>
    <lineage>
        <taxon>Bacteria</taxon>
        <taxon>Pseudomonadati</taxon>
        <taxon>Pseudomonadota</taxon>
        <taxon>Gammaproteobacteria</taxon>
        <taxon>Vibrionales</taxon>
        <taxon>Vibrionaceae</taxon>
        <taxon>Vibrio</taxon>
    </lineage>
</organism>